<dbReference type="RefSeq" id="WP_311990277.1">
    <property type="nucleotide sequence ID" value="NZ_JAFICZ010000001.1"/>
</dbReference>
<accession>A0A8I1YP91</accession>
<proteinExistence type="predicted"/>
<dbReference type="Pfam" id="PF10074">
    <property type="entry name" value="RovC_DNA-bd"/>
    <property type="match status" value="1"/>
</dbReference>
<dbReference type="AlphaFoldDB" id="A0A8I1YP91"/>
<sequence>MPLGGIKHRLWLRELPPRGSTVAIELPLDRNFDIRVRAAHRFWLALERRPLGPPPLALSILARRRLILAMRAADGWLEGNSYRNIALGLFGTLRIPDRGWKTHDLRSRTIRLVKMGLRLIRGGYRALLRHKTKDKHDAS</sequence>
<evidence type="ECO:0000313" key="3">
    <source>
        <dbReference type="Proteomes" id="UP000673383"/>
    </source>
</evidence>
<feature type="domain" description="T6SS Transcription factor RovC-like DNA binding" evidence="1">
    <location>
        <begin position="26"/>
        <end position="129"/>
    </location>
</feature>
<dbReference type="EMBL" id="JAFICZ010000001">
    <property type="protein sequence ID" value="MBP1299823.1"/>
    <property type="molecule type" value="Genomic_DNA"/>
</dbReference>
<evidence type="ECO:0000259" key="1">
    <source>
        <dbReference type="Pfam" id="PF10074"/>
    </source>
</evidence>
<organism evidence="2 3">
    <name type="scientific">Bradyrhizobium elkanii</name>
    <dbReference type="NCBI Taxonomy" id="29448"/>
    <lineage>
        <taxon>Bacteria</taxon>
        <taxon>Pseudomonadati</taxon>
        <taxon>Pseudomonadota</taxon>
        <taxon>Alphaproteobacteria</taxon>
        <taxon>Hyphomicrobiales</taxon>
        <taxon>Nitrobacteraceae</taxon>
        <taxon>Bradyrhizobium</taxon>
    </lineage>
</organism>
<dbReference type="InterPro" id="IPR018754">
    <property type="entry name" value="RovC-like_DNA-bd"/>
</dbReference>
<comment type="caution">
    <text evidence="2">The sequence shown here is derived from an EMBL/GenBank/DDBJ whole genome shotgun (WGS) entry which is preliminary data.</text>
</comment>
<dbReference type="Proteomes" id="UP000673383">
    <property type="component" value="Unassembled WGS sequence"/>
</dbReference>
<protein>
    <recommendedName>
        <fullName evidence="1">T6SS Transcription factor RovC-like DNA binding domain-containing protein</fullName>
    </recommendedName>
</protein>
<reference evidence="2" key="1">
    <citation type="submission" date="2021-02" db="EMBL/GenBank/DDBJ databases">
        <title>Genomic Encyclopedia of Type Strains, Phase IV (KMG-V): Genome sequencing to study the core and pangenomes of soil and plant-associated prokaryotes.</title>
        <authorList>
            <person name="Whitman W."/>
        </authorList>
    </citation>
    <scope>NUCLEOTIDE SEQUENCE</scope>
    <source>
        <strain evidence="2">USDA 406</strain>
    </source>
</reference>
<gene>
    <name evidence="2" type="ORF">JOH49_009576</name>
</gene>
<evidence type="ECO:0000313" key="2">
    <source>
        <dbReference type="EMBL" id="MBP1299823.1"/>
    </source>
</evidence>
<name>A0A8I1YP91_BRAEL</name>